<feature type="transmembrane region" description="Helical" evidence="6">
    <location>
        <begin position="287"/>
        <end position="308"/>
    </location>
</feature>
<dbReference type="AlphaFoldDB" id="A0A9N9ZI27"/>
<dbReference type="InterPro" id="IPR020846">
    <property type="entry name" value="MFS_dom"/>
</dbReference>
<gene>
    <name evidence="8" type="ORF">CSOL1703_00005836</name>
</gene>
<feature type="transmembrane region" description="Helical" evidence="6">
    <location>
        <begin position="320"/>
        <end position="342"/>
    </location>
</feature>
<evidence type="ECO:0000313" key="8">
    <source>
        <dbReference type="EMBL" id="CAH0055902.1"/>
    </source>
</evidence>
<keyword evidence="3 6" id="KW-0812">Transmembrane</keyword>
<accession>A0A9N9ZI27</accession>
<dbReference type="GO" id="GO:0022857">
    <property type="term" value="F:transmembrane transporter activity"/>
    <property type="evidence" value="ECO:0007669"/>
    <property type="project" value="InterPro"/>
</dbReference>
<keyword evidence="9" id="KW-1185">Reference proteome</keyword>
<feature type="transmembrane region" description="Helical" evidence="6">
    <location>
        <begin position="151"/>
        <end position="170"/>
    </location>
</feature>
<feature type="transmembrane region" description="Helical" evidence="6">
    <location>
        <begin position="411"/>
        <end position="429"/>
    </location>
</feature>
<dbReference type="GO" id="GO:0016020">
    <property type="term" value="C:membrane"/>
    <property type="evidence" value="ECO:0007669"/>
    <property type="project" value="UniProtKB-SubCell"/>
</dbReference>
<evidence type="ECO:0000256" key="2">
    <source>
        <dbReference type="ARBA" id="ARBA00022448"/>
    </source>
</evidence>
<reference evidence="9" key="1">
    <citation type="submission" date="2019-06" db="EMBL/GenBank/DDBJ databases">
        <authorList>
            <person name="Broberg M."/>
        </authorList>
    </citation>
    <scope>NUCLEOTIDE SEQUENCE [LARGE SCALE GENOMIC DNA]</scope>
</reference>
<dbReference type="Pfam" id="PF07690">
    <property type="entry name" value="MFS_1"/>
    <property type="match status" value="1"/>
</dbReference>
<dbReference type="PROSITE" id="PS50850">
    <property type="entry name" value="MFS"/>
    <property type="match status" value="1"/>
</dbReference>
<dbReference type="PANTHER" id="PTHR43791">
    <property type="entry name" value="PERMEASE-RELATED"/>
    <property type="match status" value="1"/>
</dbReference>
<evidence type="ECO:0000256" key="5">
    <source>
        <dbReference type="ARBA" id="ARBA00023136"/>
    </source>
</evidence>
<feature type="domain" description="Major facilitator superfamily (MFS) profile" evidence="7">
    <location>
        <begin position="54"/>
        <end position="463"/>
    </location>
</feature>
<dbReference type="OrthoDB" id="3639251at2759"/>
<sequence length="463" mass="52149">MENVAKSFGDKVNIEVEDAGKEVASLPAPEPIEDVHLFTIPEQNNIIRRIDRRLVVTIGVLYCVSLLDRNNMSAASIAGMKTELVLTGLRYNTANLVFFIPYILFQAPATIILRKVGPRLYLGSIVVAWGGVMVAMGFVQDHNQLIAMRTLLGLFEAGFFPSCVYLLSTWYTRYEVGKRYSVFYLLGCLASGFSGILAYGLMQMNGRQNLSGWRWIFIVEGALTIGLGIMGYLLIVDFPDSRRKTWRFLNQEECDWIIDRIRHDRGDVDIPTFKIGRFLLSGLDWKVWAYALIFFNTAAITYALSYTLPILLIDNMGFSIAQAQCLVAPPYVFAGLVMYGTAWVGDKFHLRGPIIIFNMILCLIGLPILGWANSAPIRYLGVFFVTAGGNSNIPAAMAFQANNIRGQWKRAFCSATLVGFLFSIVLVLLCDLDFYWLNRQAEKRGKVLERHEENASAEFRYTY</sequence>
<feature type="transmembrane region" description="Helical" evidence="6">
    <location>
        <begin position="213"/>
        <end position="235"/>
    </location>
</feature>
<name>A0A9N9ZI27_9HYPO</name>
<feature type="transmembrane region" description="Helical" evidence="6">
    <location>
        <begin position="120"/>
        <end position="139"/>
    </location>
</feature>
<dbReference type="InterPro" id="IPR011701">
    <property type="entry name" value="MFS"/>
</dbReference>
<evidence type="ECO:0000259" key="7">
    <source>
        <dbReference type="PROSITE" id="PS50850"/>
    </source>
</evidence>
<evidence type="ECO:0000313" key="9">
    <source>
        <dbReference type="Proteomes" id="UP000775872"/>
    </source>
</evidence>
<feature type="transmembrane region" description="Helical" evidence="6">
    <location>
        <begin position="92"/>
        <end position="113"/>
    </location>
</feature>
<dbReference type="InterPro" id="IPR036259">
    <property type="entry name" value="MFS_trans_sf"/>
</dbReference>
<dbReference type="SUPFAM" id="SSF103473">
    <property type="entry name" value="MFS general substrate transporter"/>
    <property type="match status" value="1"/>
</dbReference>
<feature type="transmembrane region" description="Helical" evidence="6">
    <location>
        <begin position="379"/>
        <end position="399"/>
    </location>
</feature>
<evidence type="ECO:0000256" key="1">
    <source>
        <dbReference type="ARBA" id="ARBA00004141"/>
    </source>
</evidence>
<evidence type="ECO:0000256" key="3">
    <source>
        <dbReference type="ARBA" id="ARBA00022692"/>
    </source>
</evidence>
<keyword evidence="5 6" id="KW-0472">Membrane</keyword>
<keyword evidence="2" id="KW-0813">Transport</keyword>
<evidence type="ECO:0000256" key="6">
    <source>
        <dbReference type="SAM" id="Phobius"/>
    </source>
</evidence>
<dbReference type="Proteomes" id="UP000775872">
    <property type="component" value="Unassembled WGS sequence"/>
</dbReference>
<dbReference type="FunFam" id="1.20.1250.20:FF:000511">
    <property type="entry name" value="MFS general substrate transporter"/>
    <property type="match status" value="1"/>
</dbReference>
<comment type="subcellular location">
    <subcellularLocation>
        <location evidence="1">Membrane</location>
        <topology evidence="1">Multi-pass membrane protein</topology>
    </subcellularLocation>
</comment>
<proteinExistence type="predicted"/>
<comment type="caution">
    <text evidence="8">The sequence shown here is derived from an EMBL/GenBank/DDBJ whole genome shotgun (WGS) entry which is preliminary data.</text>
</comment>
<keyword evidence="4 6" id="KW-1133">Transmembrane helix</keyword>
<organism evidence="8 9">
    <name type="scientific">Clonostachys solani</name>
    <dbReference type="NCBI Taxonomy" id="160281"/>
    <lineage>
        <taxon>Eukaryota</taxon>
        <taxon>Fungi</taxon>
        <taxon>Dikarya</taxon>
        <taxon>Ascomycota</taxon>
        <taxon>Pezizomycotina</taxon>
        <taxon>Sordariomycetes</taxon>
        <taxon>Hypocreomycetidae</taxon>
        <taxon>Hypocreales</taxon>
        <taxon>Bionectriaceae</taxon>
        <taxon>Clonostachys</taxon>
    </lineage>
</organism>
<feature type="transmembrane region" description="Helical" evidence="6">
    <location>
        <begin position="182"/>
        <end position="201"/>
    </location>
</feature>
<dbReference type="PANTHER" id="PTHR43791:SF47">
    <property type="entry name" value="MAJOR FACILITATOR SUPERFAMILY (MFS) PROFILE DOMAIN-CONTAINING PROTEIN-RELATED"/>
    <property type="match status" value="1"/>
</dbReference>
<evidence type="ECO:0000256" key="4">
    <source>
        <dbReference type="ARBA" id="ARBA00022989"/>
    </source>
</evidence>
<feature type="transmembrane region" description="Helical" evidence="6">
    <location>
        <begin position="354"/>
        <end position="373"/>
    </location>
</feature>
<dbReference type="Gene3D" id="1.20.1250.20">
    <property type="entry name" value="MFS general substrate transporter like domains"/>
    <property type="match status" value="2"/>
</dbReference>
<reference evidence="8 9" key="2">
    <citation type="submission" date="2021-10" db="EMBL/GenBank/DDBJ databases">
        <authorList>
            <person name="Piombo E."/>
        </authorList>
    </citation>
    <scope>NUCLEOTIDE SEQUENCE [LARGE SCALE GENOMIC DNA]</scope>
</reference>
<protein>
    <recommendedName>
        <fullName evidence="7">Major facilitator superfamily (MFS) profile domain-containing protein</fullName>
    </recommendedName>
</protein>
<dbReference type="EMBL" id="CABFOC020000063">
    <property type="protein sequence ID" value="CAH0055902.1"/>
    <property type="molecule type" value="Genomic_DNA"/>
</dbReference>